<dbReference type="PROSITE" id="PS01068">
    <property type="entry name" value="OMPA_1"/>
    <property type="match status" value="1"/>
</dbReference>
<dbReference type="OrthoDB" id="9805832at2"/>
<dbReference type="Gene3D" id="2.40.160.20">
    <property type="match status" value="1"/>
</dbReference>
<dbReference type="InterPro" id="IPR011250">
    <property type="entry name" value="OMP/PagP_B-barrel"/>
</dbReference>
<comment type="caution">
    <text evidence="13">The sequence shown here is derived from an EMBL/GenBank/DDBJ whole genome shotgun (WGS) entry which is preliminary data.</text>
</comment>
<evidence type="ECO:0000256" key="6">
    <source>
        <dbReference type="ARBA" id="ARBA00023065"/>
    </source>
</evidence>
<feature type="chain" id="PRO_5013073163" evidence="11">
    <location>
        <begin position="23"/>
        <end position="372"/>
    </location>
</feature>
<dbReference type="GO" id="GO:0015288">
    <property type="term" value="F:porin activity"/>
    <property type="evidence" value="ECO:0007669"/>
    <property type="project" value="UniProtKB-KW"/>
</dbReference>
<proteinExistence type="predicted"/>
<evidence type="ECO:0000256" key="5">
    <source>
        <dbReference type="ARBA" id="ARBA00022729"/>
    </source>
</evidence>
<evidence type="ECO:0000256" key="8">
    <source>
        <dbReference type="ARBA" id="ARBA00023136"/>
    </source>
</evidence>
<reference evidence="13 14" key="1">
    <citation type="submission" date="2013-04" db="EMBL/GenBank/DDBJ databases">
        <title>Oceanococcus atlanticus 22II-S10r2 Genome Sequencing.</title>
        <authorList>
            <person name="Lai Q."/>
            <person name="Li G."/>
            <person name="Shao Z."/>
        </authorList>
    </citation>
    <scope>NUCLEOTIDE SEQUENCE [LARGE SCALE GENOMIC DNA]</scope>
    <source>
        <strain evidence="13 14">22II-S10r2</strain>
    </source>
</reference>
<dbReference type="PROSITE" id="PS51123">
    <property type="entry name" value="OMPA_2"/>
    <property type="match status" value="1"/>
</dbReference>
<evidence type="ECO:0000256" key="4">
    <source>
        <dbReference type="ARBA" id="ARBA00022692"/>
    </source>
</evidence>
<dbReference type="SUPFAM" id="SSF56925">
    <property type="entry name" value="OMPA-like"/>
    <property type="match status" value="1"/>
</dbReference>
<feature type="signal peptide" evidence="11">
    <location>
        <begin position="1"/>
        <end position="22"/>
    </location>
</feature>
<dbReference type="STRING" id="1317117.ATO7_07997"/>
<dbReference type="InterPro" id="IPR006664">
    <property type="entry name" value="OMP_bac"/>
</dbReference>
<dbReference type="RefSeq" id="WP_158523109.1">
    <property type="nucleotide sequence ID" value="NZ_AQQV01000002.1"/>
</dbReference>
<keyword evidence="3" id="KW-1134">Transmembrane beta strand</keyword>
<dbReference type="SUPFAM" id="SSF103647">
    <property type="entry name" value="TSP type-3 repeat"/>
    <property type="match status" value="1"/>
</dbReference>
<evidence type="ECO:0000256" key="9">
    <source>
        <dbReference type="ARBA" id="ARBA00023237"/>
    </source>
</evidence>
<evidence type="ECO:0000256" key="3">
    <source>
        <dbReference type="ARBA" id="ARBA00022452"/>
    </source>
</evidence>
<keyword evidence="5 11" id="KW-0732">Signal</keyword>
<dbReference type="GO" id="GO:0006811">
    <property type="term" value="P:monoatomic ion transport"/>
    <property type="evidence" value="ECO:0007669"/>
    <property type="project" value="UniProtKB-KW"/>
</dbReference>
<dbReference type="InterPro" id="IPR006665">
    <property type="entry name" value="OmpA-like"/>
</dbReference>
<evidence type="ECO:0000313" key="14">
    <source>
        <dbReference type="Proteomes" id="UP000192342"/>
    </source>
</evidence>
<keyword evidence="6" id="KW-0406">Ion transport</keyword>
<keyword evidence="8 10" id="KW-0472">Membrane</keyword>
<dbReference type="SUPFAM" id="SSF103088">
    <property type="entry name" value="OmpA-like"/>
    <property type="match status" value="1"/>
</dbReference>
<evidence type="ECO:0000259" key="12">
    <source>
        <dbReference type="PROSITE" id="PS51123"/>
    </source>
</evidence>
<accession>A0A1Y1SD91</accession>
<dbReference type="Gene3D" id="3.30.1330.60">
    <property type="entry name" value="OmpA-like domain"/>
    <property type="match status" value="1"/>
</dbReference>
<dbReference type="AlphaFoldDB" id="A0A1Y1SD91"/>
<sequence>MLRTTGAAALAVSALAVGAAQAESTSWWESSQLGLMGTYLTPSEVREAESEQPGAVLYWGLPLNAYEGWSTQISAAWNEIERDDETGQDQLYQLGVDILRHFNMNSSLSPYVITGLAVAYEEIGDDDRTRPSISLGGGVDWQTPFQPVSLRLEARAVALENEYDNFDSGRAVLVDGRFGLGAMWAFGKAAAPVADGDGDGVIDGEDLCPDTAPGAKVDRTGCDALSERDSDADGVSDALDQCPGTPPGEVVDAQGCPLDDAVLLKGVNFQLNSDELTASARDVLSPVADLLNGGLSEIRVEIAGHTDALGNDDYNQALSARRAYAVKDFLAERGVSAERMVATGYGSSRPVADNATEEGRAKNRRVVFRVLN</sequence>
<dbReference type="Pfam" id="PF00691">
    <property type="entry name" value="OmpA"/>
    <property type="match status" value="1"/>
</dbReference>
<dbReference type="PRINTS" id="PR01021">
    <property type="entry name" value="OMPADOMAIN"/>
</dbReference>
<evidence type="ECO:0000256" key="11">
    <source>
        <dbReference type="SAM" id="SignalP"/>
    </source>
</evidence>
<dbReference type="InterPro" id="IPR027385">
    <property type="entry name" value="Beta-barrel_OMP"/>
</dbReference>
<dbReference type="InterPro" id="IPR036737">
    <property type="entry name" value="OmpA-like_sf"/>
</dbReference>
<evidence type="ECO:0000313" key="13">
    <source>
        <dbReference type="EMBL" id="ORE86965.1"/>
    </source>
</evidence>
<keyword evidence="14" id="KW-1185">Reference proteome</keyword>
<organism evidence="13 14">
    <name type="scientific">Oceanococcus atlanticus</name>
    <dbReference type="NCBI Taxonomy" id="1317117"/>
    <lineage>
        <taxon>Bacteria</taxon>
        <taxon>Pseudomonadati</taxon>
        <taxon>Pseudomonadota</taxon>
        <taxon>Gammaproteobacteria</taxon>
        <taxon>Chromatiales</taxon>
        <taxon>Oceanococcaceae</taxon>
        <taxon>Oceanococcus</taxon>
    </lineage>
</organism>
<dbReference type="PANTHER" id="PTHR30329:SF21">
    <property type="entry name" value="LIPOPROTEIN YIAD-RELATED"/>
    <property type="match status" value="1"/>
</dbReference>
<gene>
    <name evidence="13" type="ORF">ATO7_07997</name>
</gene>
<name>A0A1Y1SD91_9GAMM</name>
<dbReference type="GO" id="GO:0046930">
    <property type="term" value="C:pore complex"/>
    <property type="evidence" value="ECO:0007669"/>
    <property type="project" value="UniProtKB-KW"/>
</dbReference>
<keyword evidence="9" id="KW-0998">Cell outer membrane</keyword>
<dbReference type="GO" id="GO:0009279">
    <property type="term" value="C:cell outer membrane"/>
    <property type="evidence" value="ECO:0007669"/>
    <property type="project" value="UniProtKB-SubCell"/>
</dbReference>
<dbReference type="Proteomes" id="UP000192342">
    <property type="component" value="Unassembled WGS sequence"/>
</dbReference>
<dbReference type="Pfam" id="PF13505">
    <property type="entry name" value="OMP_b-brl"/>
    <property type="match status" value="1"/>
</dbReference>
<protein>
    <submittedName>
        <fullName evidence="13">Outer membrane protein/peptidoglycan-associated (Lipo)protein</fullName>
    </submittedName>
</protein>
<keyword evidence="4" id="KW-0812">Transmembrane</keyword>
<evidence type="ECO:0000256" key="1">
    <source>
        <dbReference type="ARBA" id="ARBA00004571"/>
    </source>
</evidence>
<dbReference type="PANTHER" id="PTHR30329">
    <property type="entry name" value="STATOR ELEMENT OF FLAGELLAR MOTOR COMPLEX"/>
    <property type="match status" value="1"/>
</dbReference>
<dbReference type="InterPro" id="IPR028974">
    <property type="entry name" value="TSP_type-3_rpt"/>
</dbReference>
<evidence type="ECO:0000256" key="7">
    <source>
        <dbReference type="ARBA" id="ARBA00023114"/>
    </source>
</evidence>
<dbReference type="InterPro" id="IPR006690">
    <property type="entry name" value="OMPA-like_CS"/>
</dbReference>
<keyword evidence="7" id="KW-0626">Porin</keyword>
<evidence type="ECO:0000256" key="10">
    <source>
        <dbReference type="PROSITE-ProRule" id="PRU00473"/>
    </source>
</evidence>
<dbReference type="CDD" id="cd07185">
    <property type="entry name" value="OmpA_C-like"/>
    <property type="match status" value="1"/>
</dbReference>
<feature type="domain" description="OmpA-like" evidence="12">
    <location>
        <begin position="256"/>
        <end position="372"/>
    </location>
</feature>
<dbReference type="GO" id="GO:0005509">
    <property type="term" value="F:calcium ion binding"/>
    <property type="evidence" value="ECO:0007669"/>
    <property type="project" value="InterPro"/>
</dbReference>
<comment type="subcellular location">
    <subcellularLocation>
        <location evidence="1">Cell outer membrane</location>
        <topology evidence="1">Multi-pass membrane protein</topology>
    </subcellularLocation>
</comment>
<dbReference type="InterPro" id="IPR050330">
    <property type="entry name" value="Bact_OuterMem_StrucFunc"/>
</dbReference>
<evidence type="ECO:0000256" key="2">
    <source>
        <dbReference type="ARBA" id="ARBA00022448"/>
    </source>
</evidence>
<keyword evidence="2" id="KW-0813">Transport</keyword>
<dbReference type="EMBL" id="AQQV01000002">
    <property type="protein sequence ID" value="ORE86965.1"/>
    <property type="molecule type" value="Genomic_DNA"/>
</dbReference>